<dbReference type="WBParaSite" id="scf7180000422171.g8483">
    <property type="protein sequence ID" value="scf7180000422171.g8483"/>
    <property type="gene ID" value="scf7180000422171.g8483"/>
</dbReference>
<keyword evidence="1 3" id="KW-0863">Zinc-finger</keyword>
<organism evidence="6 7">
    <name type="scientific">Meloidogyne floridensis</name>
    <dbReference type="NCBI Taxonomy" id="298350"/>
    <lineage>
        <taxon>Eukaryota</taxon>
        <taxon>Metazoa</taxon>
        <taxon>Ecdysozoa</taxon>
        <taxon>Nematoda</taxon>
        <taxon>Chromadorea</taxon>
        <taxon>Rhabditida</taxon>
        <taxon>Tylenchina</taxon>
        <taxon>Tylenchomorpha</taxon>
        <taxon>Tylenchoidea</taxon>
        <taxon>Meloidogynidae</taxon>
        <taxon>Meloidogyninae</taxon>
        <taxon>Meloidogyne</taxon>
    </lineage>
</organism>
<evidence type="ECO:0000259" key="5">
    <source>
        <dbReference type="PROSITE" id="PS50089"/>
    </source>
</evidence>
<sequence>MSSTTFICIICSEPLTPNNMFSISCGHVFHEDCMTQIISQKKYCPKCRKVATLRDVRQIHLDNLNVREPSGNITVLEKIKSSDTIELIKCMVEMKIGIPPDQHRLIYMGKQLEDDRTIAYYDIEDGATIHLIMRLKGC</sequence>
<evidence type="ECO:0000256" key="1">
    <source>
        <dbReference type="ARBA" id="ARBA00022771"/>
    </source>
</evidence>
<keyword evidence="1 3" id="KW-0479">Metal-binding</keyword>
<evidence type="ECO:0000256" key="2">
    <source>
        <dbReference type="ARBA" id="ARBA00022833"/>
    </source>
</evidence>
<dbReference type="SUPFAM" id="SSF54236">
    <property type="entry name" value="Ubiquitin-like"/>
    <property type="match status" value="1"/>
</dbReference>
<dbReference type="Gene3D" id="3.10.20.90">
    <property type="entry name" value="Phosphatidylinositol 3-kinase Catalytic Subunit, Chain A, domain 1"/>
    <property type="match status" value="1"/>
</dbReference>
<dbReference type="PRINTS" id="PR00348">
    <property type="entry name" value="UBIQUITIN"/>
</dbReference>
<dbReference type="InterPro" id="IPR050158">
    <property type="entry name" value="Ubiquitin_ubiquitin-like"/>
</dbReference>
<dbReference type="InterPro" id="IPR029071">
    <property type="entry name" value="Ubiquitin-like_domsf"/>
</dbReference>
<evidence type="ECO:0000313" key="6">
    <source>
        <dbReference type="Proteomes" id="UP000887560"/>
    </source>
</evidence>
<reference evidence="7" key="1">
    <citation type="submission" date="2022-11" db="UniProtKB">
        <authorList>
            <consortium name="WormBaseParasite"/>
        </authorList>
    </citation>
    <scope>IDENTIFICATION</scope>
</reference>
<dbReference type="Pfam" id="PF00240">
    <property type="entry name" value="ubiquitin"/>
    <property type="match status" value="1"/>
</dbReference>
<keyword evidence="6" id="KW-1185">Reference proteome</keyword>
<dbReference type="Proteomes" id="UP000887560">
    <property type="component" value="Unplaced"/>
</dbReference>
<dbReference type="InterPro" id="IPR019956">
    <property type="entry name" value="Ubiquitin_dom"/>
</dbReference>
<feature type="domain" description="Ubiquitin-like" evidence="4">
    <location>
        <begin position="62"/>
        <end position="138"/>
    </location>
</feature>
<dbReference type="PROSITE" id="PS50089">
    <property type="entry name" value="ZF_RING_2"/>
    <property type="match status" value="1"/>
</dbReference>
<dbReference type="SMART" id="SM00184">
    <property type="entry name" value="RING"/>
    <property type="match status" value="1"/>
</dbReference>
<dbReference type="Pfam" id="PF13639">
    <property type="entry name" value="zf-RING_2"/>
    <property type="match status" value="1"/>
</dbReference>
<protein>
    <submittedName>
        <fullName evidence="7">Ubiquitin</fullName>
    </submittedName>
</protein>
<dbReference type="SMART" id="SM00213">
    <property type="entry name" value="UBQ"/>
    <property type="match status" value="1"/>
</dbReference>
<evidence type="ECO:0000313" key="7">
    <source>
        <dbReference type="WBParaSite" id="scf7180000422171.g8483"/>
    </source>
</evidence>
<dbReference type="SUPFAM" id="SSF57850">
    <property type="entry name" value="RING/U-box"/>
    <property type="match status" value="1"/>
</dbReference>
<feature type="domain" description="RING-type" evidence="5">
    <location>
        <begin position="8"/>
        <end position="48"/>
    </location>
</feature>
<dbReference type="PANTHER" id="PTHR10666">
    <property type="entry name" value="UBIQUITIN"/>
    <property type="match status" value="1"/>
</dbReference>
<evidence type="ECO:0000256" key="3">
    <source>
        <dbReference type="PROSITE-ProRule" id="PRU00175"/>
    </source>
</evidence>
<dbReference type="GO" id="GO:0008270">
    <property type="term" value="F:zinc ion binding"/>
    <property type="evidence" value="ECO:0007669"/>
    <property type="project" value="UniProtKB-KW"/>
</dbReference>
<dbReference type="PROSITE" id="PS50053">
    <property type="entry name" value="UBIQUITIN_2"/>
    <property type="match status" value="1"/>
</dbReference>
<evidence type="ECO:0000259" key="4">
    <source>
        <dbReference type="PROSITE" id="PS50053"/>
    </source>
</evidence>
<accession>A0A915P013</accession>
<proteinExistence type="predicted"/>
<name>A0A915P013_9BILA</name>
<dbReference type="InterPro" id="IPR001841">
    <property type="entry name" value="Znf_RING"/>
</dbReference>
<keyword evidence="2" id="KW-0862">Zinc</keyword>
<dbReference type="InterPro" id="IPR000626">
    <property type="entry name" value="Ubiquitin-like_dom"/>
</dbReference>
<dbReference type="InterPro" id="IPR013083">
    <property type="entry name" value="Znf_RING/FYVE/PHD"/>
</dbReference>
<dbReference type="Gene3D" id="3.30.40.10">
    <property type="entry name" value="Zinc/RING finger domain, C3HC4 (zinc finger)"/>
    <property type="match status" value="1"/>
</dbReference>
<dbReference type="AlphaFoldDB" id="A0A915P013"/>